<dbReference type="EMBL" id="CM007649">
    <property type="protein sequence ID" value="ONM29864.1"/>
    <property type="molecule type" value="Genomic_DNA"/>
</dbReference>
<sequence>MELGGYAIGAVEDCSKRLSDYISMDVLSAIQRAGATFSWVPKEPYNEDACLLDFDVLLMEPRKLEKTLITSIMWWATGCLQQCRY</sequence>
<dbReference type="AlphaFoldDB" id="A0A1D6MKX6"/>
<name>A0A1D6MKX6_MAIZE</name>
<organism evidence="1">
    <name type="scientific">Zea mays</name>
    <name type="common">Maize</name>
    <dbReference type="NCBI Taxonomy" id="4577"/>
    <lineage>
        <taxon>Eukaryota</taxon>
        <taxon>Viridiplantae</taxon>
        <taxon>Streptophyta</taxon>
        <taxon>Embryophyta</taxon>
        <taxon>Tracheophyta</taxon>
        <taxon>Spermatophyta</taxon>
        <taxon>Magnoliopsida</taxon>
        <taxon>Liliopsida</taxon>
        <taxon>Poales</taxon>
        <taxon>Poaceae</taxon>
        <taxon>PACMAD clade</taxon>
        <taxon>Panicoideae</taxon>
        <taxon>Andropogonodae</taxon>
        <taxon>Andropogoneae</taxon>
        <taxon>Tripsacinae</taxon>
        <taxon>Zea</taxon>
    </lineage>
</organism>
<protein>
    <submittedName>
        <fullName evidence="1">Uncharacterized protein</fullName>
    </submittedName>
</protein>
<reference evidence="1" key="1">
    <citation type="submission" date="2015-12" db="EMBL/GenBank/DDBJ databases">
        <title>Update maize B73 reference genome by single molecule sequencing technologies.</title>
        <authorList>
            <consortium name="Maize Genome Sequencing Project"/>
            <person name="Ware D."/>
        </authorList>
    </citation>
    <scope>NUCLEOTIDE SEQUENCE [LARGE SCALE GENOMIC DNA]</scope>
    <source>
        <tissue evidence="1">Seedling</tissue>
    </source>
</reference>
<evidence type="ECO:0000313" key="1">
    <source>
        <dbReference type="EMBL" id="ONM29864.1"/>
    </source>
</evidence>
<dbReference type="InParanoid" id="A0A1D6MKX6"/>
<proteinExistence type="predicted"/>
<dbReference type="ExpressionAtlas" id="A0A1D6MKX6">
    <property type="expression patterns" value="baseline"/>
</dbReference>
<accession>A0A1D6MKX6</accession>
<gene>
    <name evidence="1" type="ORF">ZEAMMB73_Zm00001d039742</name>
</gene>